<dbReference type="PRINTS" id="PR00722">
    <property type="entry name" value="CHYMOTRYPSIN"/>
</dbReference>
<dbReference type="Proteomes" id="UP000190648">
    <property type="component" value="Unassembled WGS sequence"/>
</dbReference>
<dbReference type="FunFam" id="2.40.10.10:FF:000005">
    <property type="entry name" value="Serine protease 37"/>
    <property type="match status" value="1"/>
</dbReference>
<gene>
    <name evidence="4" type="ORF">AV530_006699</name>
</gene>
<dbReference type="OrthoDB" id="10059102at2759"/>
<feature type="domain" description="Peptidase S1" evidence="3">
    <location>
        <begin position="28"/>
        <end position="227"/>
    </location>
</feature>
<comment type="caution">
    <text evidence="4">The sequence shown here is derived from an EMBL/GenBank/DDBJ whole genome shotgun (WGS) entry which is preliminary data.</text>
</comment>
<dbReference type="InterPro" id="IPR001314">
    <property type="entry name" value="Peptidase_S1A"/>
</dbReference>
<dbReference type="AlphaFoldDB" id="A0A1V4KQ58"/>
<keyword evidence="1" id="KW-1015">Disulfide bond</keyword>
<dbReference type="SUPFAM" id="SSF50494">
    <property type="entry name" value="Trypsin-like serine proteases"/>
    <property type="match status" value="2"/>
</dbReference>
<organism evidence="4 5">
    <name type="scientific">Patagioenas fasciata monilis</name>
    <dbReference type="NCBI Taxonomy" id="372326"/>
    <lineage>
        <taxon>Eukaryota</taxon>
        <taxon>Metazoa</taxon>
        <taxon>Chordata</taxon>
        <taxon>Craniata</taxon>
        <taxon>Vertebrata</taxon>
        <taxon>Euteleostomi</taxon>
        <taxon>Archelosauria</taxon>
        <taxon>Archosauria</taxon>
        <taxon>Dinosauria</taxon>
        <taxon>Saurischia</taxon>
        <taxon>Theropoda</taxon>
        <taxon>Coelurosauria</taxon>
        <taxon>Aves</taxon>
        <taxon>Neognathae</taxon>
        <taxon>Neoaves</taxon>
        <taxon>Columbimorphae</taxon>
        <taxon>Columbiformes</taxon>
        <taxon>Columbidae</taxon>
        <taxon>Patagioenas</taxon>
    </lineage>
</organism>
<evidence type="ECO:0000256" key="1">
    <source>
        <dbReference type="ARBA" id="ARBA00023157"/>
    </source>
</evidence>
<dbReference type="CDD" id="cd00190">
    <property type="entry name" value="Tryp_SPc"/>
    <property type="match status" value="2"/>
</dbReference>
<proteinExistence type="predicted"/>
<keyword evidence="2" id="KW-0732">Signal</keyword>
<evidence type="ECO:0000256" key="2">
    <source>
        <dbReference type="SAM" id="SignalP"/>
    </source>
</evidence>
<dbReference type="PROSITE" id="PS50240">
    <property type="entry name" value="TRYPSIN_DOM"/>
    <property type="match status" value="2"/>
</dbReference>
<dbReference type="PANTHER" id="PTHR24271">
    <property type="entry name" value="KALLIKREIN-RELATED"/>
    <property type="match status" value="1"/>
</dbReference>
<feature type="chain" id="PRO_5012573269" evidence="2">
    <location>
        <begin position="24"/>
        <end position="432"/>
    </location>
</feature>
<feature type="signal peptide" evidence="2">
    <location>
        <begin position="1"/>
        <end position="23"/>
    </location>
</feature>
<dbReference type="InterPro" id="IPR043504">
    <property type="entry name" value="Peptidase_S1_PA_chymotrypsin"/>
</dbReference>
<name>A0A1V4KQ58_PATFA</name>
<dbReference type="InterPro" id="IPR001254">
    <property type="entry name" value="Trypsin_dom"/>
</dbReference>
<evidence type="ECO:0000259" key="3">
    <source>
        <dbReference type="PROSITE" id="PS50240"/>
    </source>
</evidence>
<dbReference type="GO" id="GO:0006508">
    <property type="term" value="P:proteolysis"/>
    <property type="evidence" value="ECO:0007669"/>
    <property type="project" value="InterPro"/>
</dbReference>
<evidence type="ECO:0000313" key="4">
    <source>
        <dbReference type="EMBL" id="OPJ86551.1"/>
    </source>
</evidence>
<dbReference type="GO" id="GO:0004252">
    <property type="term" value="F:serine-type endopeptidase activity"/>
    <property type="evidence" value="ECO:0007669"/>
    <property type="project" value="InterPro"/>
</dbReference>
<keyword evidence="5" id="KW-1185">Reference proteome</keyword>
<dbReference type="STRING" id="372326.A0A1V4KQ58"/>
<feature type="domain" description="Peptidase S1" evidence="3">
    <location>
        <begin position="224"/>
        <end position="430"/>
    </location>
</feature>
<dbReference type="EMBL" id="LSYS01002182">
    <property type="protein sequence ID" value="OPJ86551.1"/>
    <property type="molecule type" value="Genomic_DNA"/>
</dbReference>
<dbReference type="SMART" id="SM00020">
    <property type="entry name" value="Tryp_SPc"/>
    <property type="match status" value="2"/>
</dbReference>
<accession>A0A1V4KQ58</accession>
<dbReference type="Pfam" id="PF00089">
    <property type="entry name" value="Trypsin"/>
    <property type="match status" value="2"/>
</dbReference>
<dbReference type="Gene3D" id="2.40.10.10">
    <property type="entry name" value="Trypsin-like serine proteases"/>
    <property type="match status" value="3"/>
</dbReference>
<sequence length="432" mass="47572">MSQPWPPPALLLLLSCPWASAGALQGHIVGGHEVRPHSHPYMAYLKIGTFACGGFLVAPDWVMTAAHCMGNATVILGAHDIHEPEKTQQLTAKAALNDYVKTIPLPKTSSDLPTGTKCSVAGWGLIDDDQATDKLFETQLSVYSRRKRILFYPHLDTSMVCAGSFHQLRDASQAIKPAGSRKRPQLQPHRPRTHEDDAMLHPLLLSLLLLTRPVAEASRSWSRMVGGHEAKSHSTPYMAYLQGKDNHFCGGFLVAPNWVMTAAQCLVYKPLTVILGARTIQRREESWQVFQVEEYCCPRKFKSPKDGNDIVLLKLNGNATTNSYVRTIPIERSEVAGGTVCSTVGWGDETPAAALHKTTVTIIKQRDCLSNYPGLADNLICGHSGSAEGNAGDPLICNNKAYGIFSYRYKQFGFYTHIAPYLPWTKNIMKCA</sequence>
<dbReference type="PANTHER" id="PTHR24271:SF90">
    <property type="entry name" value="PEPTIDASE S1 DOMAIN-CONTAINING PROTEIN"/>
    <property type="match status" value="1"/>
</dbReference>
<dbReference type="InterPro" id="IPR009003">
    <property type="entry name" value="Peptidase_S1_PA"/>
</dbReference>
<evidence type="ECO:0000313" key="5">
    <source>
        <dbReference type="Proteomes" id="UP000190648"/>
    </source>
</evidence>
<protein>
    <submittedName>
        <fullName evidence="4">Granzyme E</fullName>
    </submittedName>
</protein>
<reference evidence="4 5" key="1">
    <citation type="submission" date="2016-02" db="EMBL/GenBank/DDBJ databases">
        <title>Band-tailed pigeon sequencing and assembly.</title>
        <authorList>
            <person name="Soares A.E."/>
            <person name="Novak B.J."/>
            <person name="Rice E.S."/>
            <person name="O'Connell B."/>
            <person name="Chang D."/>
            <person name="Weber S."/>
            <person name="Shapiro B."/>
        </authorList>
    </citation>
    <scope>NUCLEOTIDE SEQUENCE [LARGE SCALE GENOMIC DNA]</scope>
    <source>
        <strain evidence="4">BTP2013</strain>
        <tissue evidence="4">Blood</tissue>
    </source>
</reference>